<keyword evidence="1" id="KW-0472">Membrane</keyword>
<organism evidence="2 3">
    <name type="scientific">Candidatus Portnoybacteria bacterium CG_4_10_14_0_2_um_filter_39_11</name>
    <dbReference type="NCBI Taxonomy" id="1974797"/>
    <lineage>
        <taxon>Bacteria</taxon>
        <taxon>Candidatus Portnoyibacteriota</taxon>
    </lineage>
</organism>
<evidence type="ECO:0000313" key="2">
    <source>
        <dbReference type="EMBL" id="PIZ70514.1"/>
    </source>
</evidence>
<dbReference type="EMBL" id="PFOI01000048">
    <property type="protein sequence ID" value="PIZ70514.1"/>
    <property type="molecule type" value="Genomic_DNA"/>
</dbReference>
<dbReference type="AlphaFoldDB" id="A0A2M7UGZ2"/>
<accession>A0A2M7UGZ2</accession>
<protein>
    <submittedName>
        <fullName evidence="2">Uncharacterized protein</fullName>
    </submittedName>
</protein>
<feature type="transmembrane region" description="Helical" evidence="1">
    <location>
        <begin position="103"/>
        <end position="129"/>
    </location>
</feature>
<proteinExistence type="predicted"/>
<dbReference type="Proteomes" id="UP000231071">
    <property type="component" value="Unassembled WGS sequence"/>
</dbReference>
<feature type="transmembrane region" description="Helical" evidence="1">
    <location>
        <begin position="44"/>
        <end position="65"/>
    </location>
</feature>
<feature type="transmembrane region" description="Helical" evidence="1">
    <location>
        <begin position="77"/>
        <end position="97"/>
    </location>
</feature>
<keyword evidence="1" id="KW-0812">Transmembrane</keyword>
<reference evidence="3" key="1">
    <citation type="submission" date="2017-09" db="EMBL/GenBank/DDBJ databases">
        <title>Depth-based differentiation of microbial function through sediment-hosted aquifers and enrichment of novel symbionts in the deep terrestrial subsurface.</title>
        <authorList>
            <person name="Probst A.J."/>
            <person name="Ladd B."/>
            <person name="Jarett J.K."/>
            <person name="Geller-Mcgrath D.E."/>
            <person name="Sieber C.M.K."/>
            <person name="Emerson J.B."/>
            <person name="Anantharaman K."/>
            <person name="Thomas B.C."/>
            <person name="Malmstrom R."/>
            <person name="Stieglmeier M."/>
            <person name="Klingl A."/>
            <person name="Woyke T."/>
            <person name="Ryan C.M."/>
            <person name="Banfield J.F."/>
        </authorList>
    </citation>
    <scope>NUCLEOTIDE SEQUENCE [LARGE SCALE GENOMIC DNA]</scope>
</reference>
<evidence type="ECO:0000256" key="1">
    <source>
        <dbReference type="SAM" id="Phobius"/>
    </source>
</evidence>
<keyword evidence="1" id="KW-1133">Transmembrane helix</keyword>
<gene>
    <name evidence="2" type="ORF">COY09_02810</name>
</gene>
<sequence>MRGLNAPMRYAERCMGSFVILVFSVVVPFIICVAVVSHSNDPSWSVVVIPTSLLGFFIAVYGLRNKKEVDVYHKKQVICRVVIWAVVVSLIGGLVYLPRSWSITLLIVLLAIFLWLTVQLCRLCLSVIWHKDKVAMV</sequence>
<evidence type="ECO:0000313" key="3">
    <source>
        <dbReference type="Proteomes" id="UP000231071"/>
    </source>
</evidence>
<feature type="transmembrane region" description="Helical" evidence="1">
    <location>
        <begin position="18"/>
        <end position="38"/>
    </location>
</feature>
<name>A0A2M7UGZ2_9BACT</name>
<comment type="caution">
    <text evidence="2">The sequence shown here is derived from an EMBL/GenBank/DDBJ whole genome shotgun (WGS) entry which is preliminary data.</text>
</comment>